<proteinExistence type="predicted"/>
<protein>
    <submittedName>
        <fullName evidence="2">Uncharacterized protein</fullName>
    </submittedName>
</protein>
<dbReference type="Gene3D" id="1.10.443.10">
    <property type="entry name" value="Intergrase catalytic core"/>
    <property type="match status" value="1"/>
</dbReference>
<dbReference type="GO" id="GO:0006310">
    <property type="term" value="P:DNA recombination"/>
    <property type="evidence" value="ECO:0007669"/>
    <property type="project" value="UniProtKB-KW"/>
</dbReference>
<dbReference type="EMBL" id="AJLS01000097">
    <property type="protein sequence ID" value="EKN66901.1"/>
    <property type="molecule type" value="Genomic_DNA"/>
</dbReference>
<dbReference type="RefSeq" id="WP_007085693.1">
    <property type="nucleotide sequence ID" value="NZ_AJLS01000097.1"/>
</dbReference>
<dbReference type="AlphaFoldDB" id="K6E155"/>
<comment type="caution">
    <text evidence="2">The sequence shown here is derived from an EMBL/GenBank/DDBJ whole genome shotgun (WGS) entry which is preliminary data.</text>
</comment>
<gene>
    <name evidence="2" type="ORF">BABA_13472</name>
</gene>
<evidence type="ECO:0000313" key="3">
    <source>
        <dbReference type="Proteomes" id="UP000006316"/>
    </source>
</evidence>
<name>K6E155_9BACI</name>
<dbReference type="eggNOG" id="COG4974">
    <property type="taxonomic scope" value="Bacteria"/>
</dbReference>
<dbReference type="SUPFAM" id="SSF56349">
    <property type="entry name" value="DNA breaking-rejoining enzymes"/>
    <property type="match status" value="1"/>
</dbReference>
<reference evidence="2 3" key="1">
    <citation type="journal article" date="2012" name="Front. Microbiol.">
        <title>Redundancy and modularity in membrane-associated dissimilatory nitrate reduction in Bacillus.</title>
        <authorList>
            <person name="Heylen K."/>
            <person name="Keltjens J."/>
        </authorList>
    </citation>
    <scope>NUCLEOTIDE SEQUENCE [LARGE SCALE GENOMIC DNA]</scope>
    <source>
        <strain evidence="3">LMG 21833T</strain>
    </source>
</reference>
<dbReference type="InterPro" id="IPR013762">
    <property type="entry name" value="Integrase-like_cat_sf"/>
</dbReference>
<keyword evidence="1" id="KW-0233">DNA recombination</keyword>
<dbReference type="InterPro" id="IPR011010">
    <property type="entry name" value="DNA_brk_join_enz"/>
</dbReference>
<keyword evidence="3" id="KW-1185">Reference proteome</keyword>
<dbReference type="GO" id="GO:0015074">
    <property type="term" value="P:DNA integration"/>
    <property type="evidence" value="ECO:0007669"/>
    <property type="project" value="InterPro"/>
</dbReference>
<organism evidence="2 3">
    <name type="scientific">Neobacillus bataviensis LMG 21833</name>
    <dbReference type="NCBI Taxonomy" id="1117379"/>
    <lineage>
        <taxon>Bacteria</taxon>
        <taxon>Bacillati</taxon>
        <taxon>Bacillota</taxon>
        <taxon>Bacilli</taxon>
        <taxon>Bacillales</taxon>
        <taxon>Bacillaceae</taxon>
        <taxon>Neobacillus</taxon>
    </lineage>
</organism>
<accession>K6E155</accession>
<dbReference type="STRING" id="1117379.BABA_13472"/>
<sequence>MIRCEIWLKRYLDLRKDKDPAIFVTERHPHRMSIGQMRYIIKRISSRAGRHFRLHIDKANWLPFGDAFYMEM</sequence>
<dbReference type="Proteomes" id="UP000006316">
    <property type="component" value="Unassembled WGS sequence"/>
</dbReference>
<dbReference type="GO" id="GO:0003677">
    <property type="term" value="F:DNA binding"/>
    <property type="evidence" value="ECO:0007669"/>
    <property type="project" value="InterPro"/>
</dbReference>
<evidence type="ECO:0000313" key="2">
    <source>
        <dbReference type="EMBL" id="EKN66901.1"/>
    </source>
</evidence>
<evidence type="ECO:0000256" key="1">
    <source>
        <dbReference type="ARBA" id="ARBA00023172"/>
    </source>
</evidence>